<dbReference type="InterPro" id="IPR036291">
    <property type="entry name" value="NAD(P)-bd_dom_sf"/>
</dbReference>
<dbReference type="SUPFAM" id="SSF51735">
    <property type="entry name" value="NAD(P)-binding Rossmann-fold domains"/>
    <property type="match status" value="1"/>
</dbReference>
<dbReference type="Pfam" id="PF00389">
    <property type="entry name" value="2-Hacid_dh"/>
    <property type="match status" value="1"/>
</dbReference>
<comment type="similarity">
    <text evidence="1 5">Belongs to the D-isomer specific 2-hydroxyacid dehydrogenase family.</text>
</comment>
<dbReference type="SUPFAM" id="SSF52283">
    <property type="entry name" value="Formate/glycerate dehydrogenase catalytic domain-like"/>
    <property type="match status" value="1"/>
</dbReference>
<feature type="domain" description="D-isomer specific 2-hydroxyacid dehydrogenase NAD-binding" evidence="7">
    <location>
        <begin position="114"/>
        <end position="287"/>
    </location>
</feature>
<reference evidence="8 9" key="1">
    <citation type="submission" date="2023-03" db="EMBL/GenBank/DDBJ databases">
        <title>Novel Species.</title>
        <authorList>
            <person name="Ma S."/>
        </authorList>
    </citation>
    <scope>NUCLEOTIDE SEQUENCE [LARGE SCALE GENOMIC DNA]</scope>
    <source>
        <strain evidence="8 9">B11</strain>
    </source>
</reference>
<dbReference type="RefSeq" id="WP_369017636.1">
    <property type="nucleotide sequence ID" value="NZ_CP121689.1"/>
</dbReference>
<dbReference type="Pfam" id="PF02826">
    <property type="entry name" value="2-Hacid_dh_C"/>
    <property type="match status" value="1"/>
</dbReference>
<dbReference type="PANTHER" id="PTHR42789:SF1">
    <property type="entry name" value="D-ISOMER SPECIFIC 2-HYDROXYACID DEHYDROGENASE FAMILY PROTEIN (AFU_ORTHOLOGUE AFUA_6G10090)"/>
    <property type="match status" value="1"/>
</dbReference>
<dbReference type="EMBL" id="CP121689">
    <property type="protein sequence ID" value="WZL75489.1"/>
    <property type="molecule type" value="Genomic_DNA"/>
</dbReference>
<organism evidence="8 9">
    <name type="scientific">Thermatribacter velox</name>
    <dbReference type="NCBI Taxonomy" id="3039681"/>
    <lineage>
        <taxon>Bacteria</taxon>
        <taxon>Pseudomonadati</taxon>
        <taxon>Atribacterota</taxon>
        <taxon>Atribacteria</taxon>
        <taxon>Atribacterales</taxon>
        <taxon>Thermatribacteraceae</taxon>
        <taxon>Thermatribacter</taxon>
    </lineage>
</organism>
<evidence type="ECO:0000256" key="2">
    <source>
        <dbReference type="ARBA" id="ARBA00022605"/>
    </source>
</evidence>
<evidence type="ECO:0000256" key="5">
    <source>
        <dbReference type="RuleBase" id="RU003719"/>
    </source>
</evidence>
<dbReference type="PANTHER" id="PTHR42789">
    <property type="entry name" value="D-ISOMER SPECIFIC 2-HYDROXYACID DEHYDROGENASE FAMILY PROTEIN (AFU_ORTHOLOGUE AFUA_6G10090)"/>
    <property type="match status" value="1"/>
</dbReference>
<keyword evidence="2" id="KW-0028">Amino-acid biosynthesis</keyword>
<gene>
    <name evidence="8" type="ORF">QBE54_07790</name>
</gene>
<evidence type="ECO:0000313" key="8">
    <source>
        <dbReference type="EMBL" id="WZL75489.1"/>
    </source>
</evidence>
<dbReference type="PROSITE" id="PS00065">
    <property type="entry name" value="D_2_HYDROXYACID_DH_1"/>
    <property type="match status" value="1"/>
</dbReference>
<proteinExistence type="inferred from homology"/>
<keyword evidence="4" id="KW-0520">NAD</keyword>
<name>A0ABZ2Y931_9BACT</name>
<sequence length="322" mass="35507">MYKVALVFPESFIRFVEGMKNRLEKEGFEVEVVLSEGPITQEKKRSLLAGSHVYVTGGVEKVVASDLEGVTQLKLIQRFGAGYENVDCEAAARWGIYVANIPGANADSVADLTIGLIIALLRNIVKADAFLRKGVWRFWLGRELAGKVLGILGLGAIGKAVALRARAHGMKVIAFDIQPNLDFAKRHDVRLVSKEELLQVSDIVTIHMPLTERTQNFISEREFELMKPGAYLVNTSRGGLVDHAALIAALQRKRIAGVALDVFYREPLPEGDRILEFDNVVLTPHIGGSTVEALERLGEVVIENCLRVKRGERPLYVVNGVI</sequence>
<dbReference type="PROSITE" id="PS00670">
    <property type="entry name" value="D_2_HYDROXYACID_DH_2"/>
    <property type="match status" value="1"/>
</dbReference>
<protein>
    <submittedName>
        <fullName evidence="8">Phosphoglycerate dehydrogenase</fullName>
    </submittedName>
</protein>
<evidence type="ECO:0000259" key="7">
    <source>
        <dbReference type="Pfam" id="PF02826"/>
    </source>
</evidence>
<evidence type="ECO:0000256" key="1">
    <source>
        <dbReference type="ARBA" id="ARBA00005854"/>
    </source>
</evidence>
<keyword evidence="3 5" id="KW-0560">Oxidoreductase</keyword>
<dbReference type="InterPro" id="IPR006140">
    <property type="entry name" value="D-isomer_DH_NAD-bd"/>
</dbReference>
<feature type="domain" description="D-isomer specific 2-hydroxyacid dehydrogenase catalytic" evidence="6">
    <location>
        <begin position="20"/>
        <end position="319"/>
    </location>
</feature>
<evidence type="ECO:0000256" key="3">
    <source>
        <dbReference type="ARBA" id="ARBA00023002"/>
    </source>
</evidence>
<accession>A0ABZ2Y931</accession>
<evidence type="ECO:0000256" key="4">
    <source>
        <dbReference type="ARBA" id="ARBA00023027"/>
    </source>
</evidence>
<dbReference type="InterPro" id="IPR029752">
    <property type="entry name" value="D-isomer_DH_CS1"/>
</dbReference>
<dbReference type="InterPro" id="IPR050857">
    <property type="entry name" value="D-2-hydroxyacid_DH"/>
</dbReference>
<dbReference type="Proteomes" id="UP001461341">
    <property type="component" value="Chromosome"/>
</dbReference>
<dbReference type="PROSITE" id="PS00671">
    <property type="entry name" value="D_2_HYDROXYACID_DH_3"/>
    <property type="match status" value="1"/>
</dbReference>
<dbReference type="InterPro" id="IPR006139">
    <property type="entry name" value="D-isomer_2_OHA_DH_cat_dom"/>
</dbReference>
<evidence type="ECO:0000259" key="6">
    <source>
        <dbReference type="Pfam" id="PF00389"/>
    </source>
</evidence>
<dbReference type="Gene3D" id="3.40.50.720">
    <property type="entry name" value="NAD(P)-binding Rossmann-like Domain"/>
    <property type="match status" value="2"/>
</dbReference>
<dbReference type="InterPro" id="IPR029753">
    <property type="entry name" value="D-isomer_DH_CS"/>
</dbReference>
<keyword evidence="9" id="KW-1185">Reference proteome</keyword>
<dbReference type="CDD" id="cd12172">
    <property type="entry name" value="PGDH_like_2"/>
    <property type="match status" value="1"/>
</dbReference>
<evidence type="ECO:0000313" key="9">
    <source>
        <dbReference type="Proteomes" id="UP001461341"/>
    </source>
</evidence>